<dbReference type="InterPro" id="IPR004373">
    <property type="entry name" value="RF-1"/>
</dbReference>
<reference evidence="7" key="2">
    <citation type="submission" date="2025-09" db="UniProtKB">
        <authorList>
            <consortium name="Ensembl"/>
        </authorList>
    </citation>
    <scope>IDENTIFICATION</scope>
</reference>
<protein>
    <recommendedName>
        <fullName evidence="6">Prokaryotic-type class I peptide chain release factors domain-containing protein</fullName>
    </recommendedName>
</protein>
<dbReference type="InterPro" id="IPR000352">
    <property type="entry name" value="Pep_chain_release_fac_I"/>
</dbReference>
<dbReference type="GO" id="GO:0070126">
    <property type="term" value="P:mitochondrial translational termination"/>
    <property type="evidence" value="ECO:0007669"/>
    <property type="project" value="UniProtKB-ARBA"/>
</dbReference>
<evidence type="ECO:0000256" key="2">
    <source>
        <dbReference type="ARBA" id="ARBA00010835"/>
    </source>
</evidence>
<dbReference type="SUPFAM" id="SSF75620">
    <property type="entry name" value="Release factor"/>
    <property type="match status" value="1"/>
</dbReference>
<dbReference type="SMART" id="SM00937">
    <property type="entry name" value="PCRF"/>
    <property type="match status" value="1"/>
</dbReference>
<feature type="domain" description="Prokaryotic-type class I peptide chain release factors" evidence="6">
    <location>
        <begin position="236"/>
        <end position="252"/>
    </location>
</feature>
<dbReference type="Gene3D" id="3.30.70.1660">
    <property type="match status" value="1"/>
</dbReference>
<organism evidence="7 8">
    <name type="scientific">Junco hyemalis</name>
    <name type="common">Dark-eyed junco</name>
    <dbReference type="NCBI Taxonomy" id="40217"/>
    <lineage>
        <taxon>Eukaryota</taxon>
        <taxon>Metazoa</taxon>
        <taxon>Chordata</taxon>
        <taxon>Craniata</taxon>
        <taxon>Vertebrata</taxon>
        <taxon>Euteleostomi</taxon>
        <taxon>Archelosauria</taxon>
        <taxon>Archosauria</taxon>
        <taxon>Dinosauria</taxon>
        <taxon>Saurischia</taxon>
        <taxon>Theropoda</taxon>
        <taxon>Coelurosauria</taxon>
        <taxon>Aves</taxon>
        <taxon>Neognathae</taxon>
        <taxon>Neoaves</taxon>
        <taxon>Telluraves</taxon>
        <taxon>Australaves</taxon>
        <taxon>Passeriformes</taxon>
        <taxon>Passerellidae</taxon>
        <taxon>Junco</taxon>
    </lineage>
</organism>
<dbReference type="HAMAP" id="MF_00093">
    <property type="entry name" value="Rel_fac_1"/>
    <property type="match status" value="1"/>
</dbReference>
<dbReference type="NCBIfam" id="TIGR00019">
    <property type="entry name" value="prfA"/>
    <property type="match status" value="1"/>
</dbReference>
<dbReference type="FunFam" id="3.30.160.20:FF:000004">
    <property type="entry name" value="Peptide chain release factor 1"/>
    <property type="match status" value="1"/>
</dbReference>
<dbReference type="InterPro" id="IPR005139">
    <property type="entry name" value="PCRF"/>
</dbReference>
<dbReference type="InterPro" id="IPR045853">
    <property type="entry name" value="Pep_chain_release_fac_I_sf"/>
</dbReference>
<dbReference type="PANTHER" id="PTHR43804">
    <property type="entry name" value="LD18447P"/>
    <property type="match status" value="1"/>
</dbReference>
<dbReference type="InterPro" id="IPR050057">
    <property type="entry name" value="Prokaryotic/Mito_RF"/>
</dbReference>
<proteinExistence type="inferred from homology"/>
<dbReference type="Ensembl" id="ENSJHYT00000000361.1">
    <property type="protein sequence ID" value="ENSJHYP00000000265.1"/>
    <property type="gene ID" value="ENSJHYG00000000255.1"/>
</dbReference>
<evidence type="ECO:0000313" key="7">
    <source>
        <dbReference type="Ensembl" id="ENSJHYP00000000265.1"/>
    </source>
</evidence>
<dbReference type="GO" id="GO:0016149">
    <property type="term" value="F:translation release factor activity, codon specific"/>
    <property type="evidence" value="ECO:0007669"/>
    <property type="project" value="InterPro"/>
</dbReference>
<dbReference type="Proteomes" id="UP000694408">
    <property type="component" value="Unplaced"/>
</dbReference>
<comment type="subcellular location">
    <subcellularLocation>
        <location evidence="1">Cytoplasm</location>
    </subcellularLocation>
</comment>
<reference evidence="7" key="1">
    <citation type="submission" date="2025-08" db="UniProtKB">
        <authorList>
            <consortium name="Ensembl"/>
        </authorList>
    </citation>
    <scope>IDENTIFICATION</scope>
</reference>
<dbReference type="PROSITE" id="PS00745">
    <property type="entry name" value="RF_PROK_I"/>
    <property type="match status" value="1"/>
</dbReference>
<dbReference type="Gene3D" id="3.30.160.20">
    <property type="match status" value="1"/>
</dbReference>
<dbReference type="NCBIfam" id="NF001859">
    <property type="entry name" value="PRK00591.1"/>
    <property type="match status" value="1"/>
</dbReference>
<name>A0A8C5NI82_JUNHY</name>
<keyword evidence="3" id="KW-0488">Methylation</keyword>
<evidence type="ECO:0000259" key="6">
    <source>
        <dbReference type="PROSITE" id="PS00745"/>
    </source>
</evidence>
<dbReference type="AlphaFoldDB" id="A0A8C5NI82"/>
<dbReference type="FunFam" id="3.30.70.1660:FF:000004">
    <property type="entry name" value="Peptide chain release factor 1"/>
    <property type="match status" value="1"/>
</dbReference>
<dbReference type="Pfam" id="PF03462">
    <property type="entry name" value="PCRF"/>
    <property type="match status" value="1"/>
</dbReference>
<dbReference type="Pfam" id="PF00472">
    <property type="entry name" value="RF-1"/>
    <property type="match status" value="1"/>
</dbReference>
<evidence type="ECO:0000313" key="8">
    <source>
        <dbReference type="Proteomes" id="UP000694408"/>
    </source>
</evidence>
<accession>A0A8C5NI82</accession>
<dbReference type="PANTHER" id="PTHR43804:SF7">
    <property type="entry name" value="LD18447P"/>
    <property type="match status" value="1"/>
</dbReference>
<keyword evidence="5" id="KW-0648">Protein biosynthesis</keyword>
<keyword evidence="8" id="KW-1185">Reference proteome</keyword>
<sequence>MIRRTIMTDAQDYMFQRLDMMEKRQKEINDLLAEGNLSSQKIVDLSKELSTYDEPVSLYVEYKKMVSDKEAAEALSKDQDPDMKMMGESEVERLTPLIDEKLEQLQKALLPKDADDDHNVVMEIKGAVGGEEACLFAADLFRMYSKYAESQGWKVQIMDESLTPLGGYSNVTLVVKGKGAWSKLKFESGIHRVQRVPVTEASGRLHTSTAAVLVMPEQQNVDIQINPQDLEIETYRSSGAGGQNVNKTESAVRIIHKPSGIVVTCQVERSQMQNKELAMNLLRTRLKAKMDSEKNAKLEAERKLQIGTGDRSEKIRTYNYPQNRVTDHRIGFTLQKLDRVMEGDLEEIIDIIELKSNYCSRVEIVR</sequence>
<dbReference type="FunFam" id="3.30.70.1660:FF:000002">
    <property type="entry name" value="Peptide chain release factor 1"/>
    <property type="match status" value="1"/>
</dbReference>
<keyword evidence="4" id="KW-0963">Cytoplasm</keyword>
<dbReference type="OMA" id="YMITKME"/>
<dbReference type="GO" id="GO:0005829">
    <property type="term" value="C:cytosol"/>
    <property type="evidence" value="ECO:0007669"/>
    <property type="project" value="UniProtKB-ARBA"/>
</dbReference>
<dbReference type="Gene3D" id="6.10.140.1950">
    <property type="match status" value="1"/>
</dbReference>
<evidence type="ECO:0000256" key="5">
    <source>
        <dbReference type="ARBA" id="ARBA00022917"/>
    </source>
</evidence>
<comment type="similarity">
    <text evidence="2">Belongs to the prokaryotic/mitochondrial release factor family.</text>
</comment>
<dbReference type="GO" id="GO:0005739">
    <property type="term" value="C:mitochondrion"/>
    <property type="evidence" value="ECO:0007669"/>
    <property type="project" value="GOC"/>
</dbReference>
<evidence type="ECO:0000256" key="3">
    <source>
        <dbReference type="ARBA" id="ARBA00022481"/>
    </source>
</evidence>
<evidence type="ECO:0000256" key="4">
    <source>
        <dbReference type="ARBA" id="ARBA00022490"/>
    </source>
</evidence>
<evidence type="ECO:0000256" key="1">
    <source>
        <dbReference type="ARBA" id="ARBA00004496"/>
    </source>
</evidence>